<dbReference type="InterPro" id="IPR016163">
    <property type="entry name" value="Ald_DH_C"/>
</dbReference>
<dbReference type="InterPro" id="IPR015590">
    <property type="entry name" value="Aldehyde_DH_dom"/>
</dbReference>
<dbReference type="SUPFAM" id="SSF53720">
    <property type="entry name" value="ALDH-like"/>
    <property type="match status" value="1"/>
</dbReference>
<evidence type="ECO:0000313" key="4">
    <source>
        <dbReference type="EMBL" id="AJQ46908.1"/>
    </source>
</evidence>
<evidence type="ECO:0000313" key="5">
    <source>
        <dbReference type="Proteomes" id="UP000033260"/>
    </source>
</evidence>
<accession>A0AAU8SF73</accession>
<organism evidence="4 5">
    <name type="scientific">Pseudomonas putida S13.1.2</name>
    <dbReference type="NCBI Taxonomy" id="1384061"/>
    <lineage>
        <taxon>Bacteria</taxon>
        <taxon>Pseudomonadati</taxon>
        <taxon>Pseudomonadota</taxon>
        <taxon>Gammaproteobacteria</taxon>
        <taxon>Pseudomonadales</taxon>
        <taxon>Pseudomonadaceae</taxon>
        <taxon>Pseudomonas</taxon>
    </lineage>
</organism>
<dbReference type="AlphaFoldDB" id="A0AAU8SF73"/>
<reference evidence="4 5" key="1">
    <citation type="submission" date="2015-02" db="EMBL/GenBank/DDBJ databases">
        <title>Complete Genome Sequencing of Pseudomonas putida S13.1.2.</title>
        <authorList>
            <person name="Chong T.M."/>
            <person name="Chan K.G."/>
            <person name="Dessaux Y."/>
        </authorList>
    </citation>
    <scope>NUCLEOTIDE SEQUENCE [LARGE SCALE GENOMIC DNA]</scope>
    <source>
        <strain evidence="4 5">S13.1.2</strain>
    </source>
</reference>
<name>A0AAU8SF73_PSEPU</name>
<feature type="domain" description="Aldehyde dehydrogenase" evidence="3">
    <location>
        <begin position="60"/>
        <end position="503"/>
    </location>
</feature>
<dbReference type="InterPro" id="IPR016160">
    <property type="entry name" value="Ald_DH_CS_CYS"/>
</dbReference>
<dbReference type="Pfam" id="PF00171">
    <property type="entry name" value="Aldedh"/>
    <property type="match status" value="1"/>
</dbReference>
<keyword evidence="2" id="KW-0560">Oxidoreductase</keyword>
<dbReference type="RefSeq" id="WP_019471663.1">
    <property type="nucleotide sequence ID" value="NZ_CP010979.1"/>
</dbReference>
<dbReference type="GO" id="GO:0016620">
    <property type="term" value="F:oxidoreductase activity, acting on the aldehyde or oxo group of donors, NAD or NADP as acceptor"/>
    <property type="evidence" value="ECO:0007669"/>
    <property type="project" value="InterPro"/>
</dbReference>
<dbReference type="EMBL" id="CP010979">
    <property type="protein sequence ID" value="AJQ46908.1"/>
    <property type="molecule type" value="Genomic_DNA"/>
</dbReference>
<dbReference type="InterPro" id="IPR016161">
    <property type="entry name" value="Ald_DH/histidinol_DH"/>
</dbReference>
<gene>
    <name evidence="4" type="ORF">N805_06570</name>
</gene>
<dbReference type="PROSITE" id="PS00070">
    <property type="entry name" value="ALDEHYDE_DEHYDR_CYS"/>
    <property type="match status" value="1"/>
</dbReference>
<dbReference type="CDD" id="cd07082">
    <property type="entry name" value="ALDH_F11_NP-GAPDH"/>
    <property type="match status" value="1"/>
</dbReference>
<dbReference type="Gene3D" id="3.40.605.10">
    <property type="entry name" value="Aldehyde Dehydrogenase, Chain A, domain 1"/>
    <property type="match status" value="1"/>
</dbReference>
<protein>
    <submittedName>
        <fullName evidence="4">Aldehyde dehydrogenase</fullName>
    </submittedName>
</protein>
<dbReference type="PANTHER" id="PTHR43353:SF5">
    <property type="entry name" value="SUCCINATE-SEMIALDEHYDE DEHYDROGENASE, MITOCHONDRIAL"/>
    <property type="match status" value="1"/>
</dbReference>
<dbReference type="InterPro" id="IPR016162">
    <property type="entry name" value="Ald_DH_N"/>
</dbReference>
<comment type="similarity">
    <text evidence="1">Belongs to the aldehyde dehydrogenase family.</text>
</comment>
<dbReference type="Gene3D" id="3.40.309.10">
    <property type="entry name" value="Aldehyde Dehydrogenase, Chain A, domain 2"/>
    <property type="match status" value="1"/>
</dbReference>
<dbReference type="InterPro" id="IPR050740">
    <property type="entry name" value="Aldehyde_DH_Superfamily"/>
</dbReference>
<evidence type="ECO:0000259" key="3">
    <source>
        <dbReference type="Pfam" id="PF00171"/>
    </source>
</evidence>
<sequence>MDRLLDSLFPSAENIPETWRLGAPLEQRDYLVNGELRRWDGPLATVRSPVWLKEGAEERQVVLGSAPLLDAETALTALDAAVHAYDKGRGAWPNMRVAERIQHVETFLARMREQRQAVVKLLMWEIGKNLKDSEKEFDRTCDYIVDTINALKDLDRRSSRFELEQGTLGQIRRAPLGVALCMGPYNYPLNETFTTLIPALIMGNTVVFKPAKFGVLLIRPLLEAFRDSFPPGVINVIYGRGRETVSALMASGKVDVFAFIGTHKAASDLKKLHPRPHRLRAALGLDAKNPGIVLPQVDLDNAVDEAVTGALSFNGQRCTALKILFVHEDVIDAFLDKFQHKLAALKPGMPWEPGVALTPLPEPGKVDYLDGLVADATAKGARVLNEGGGESRGSFFYPALLYPVNHDMRVYHEEQFGPLVPVVPYRDLQTVIDYVLDSDYGQQLSLFGNDPATIGSLVDIFANQVGRININAQCQRGPDTYPFNGRKNSAEGTLSVHDALRVFSIRTLVATRFQEANKELISEIIRNRQSSFLTTDYIF</sequence>
<proteinExistence type="inferred from homology"/>
<dbReference type="Proteomes" id="UP000033260">
    <property type="component" value="Chromosome"/>
</dbReference>
<dbReference type="PANTHER" id="PTHR43353">
    <property type="entry name" value="SUCCINATE-SEMIALDEHYDE DEHYDROGENASE, MITOCHONDRIAL"/>
    <property type="match status" value="1"/>
</dbReference>
<evidence type="ECO:0000256" key="1">
    <source>
        <dbReference type="ARBA" id="ARBA00009986"/>
    </source>
</evidence>
<evidence type="ECO:0000256" key="2">
    <source>
        <dbReference type="ARBA" id="ARBA00023002"/>
    </source>
</evidence>
<dbReference type="FunFam" id="3.40.605.10:FF:000021">
    <property type="entry name" value="NADP-dependent glyceraldehyde-3-phosphate dehydrogenase"/>
    <property type="match status" value="1"/>
</dbReference>